<keyword evidence="7" id="KW-1185">Reference proteome</keyword>
<proteinExistence type="predicted"/>
<keyword evidence="3" id="KW-0408">Iron</keyword>
<comment type="caution">
    <text evidence="6">The sequence shown here is derived from an EMBL/GenBank/DDBJ whole genome shotgun (WGS) entry which is preliminary data.</text>
</comment>
<dbReference type="PROSITE" id="PS51918">
    <property type="entry name" value="RADICAL_SAM"/>
    <property type="match status" value="1"/>
</dbReference>
<dbReference type="CDD" id="cd01335">
    <property type="entry name" value="Radical_SAM"/>
    <property type="match status" value="1"/>
</dbReference>
<dbReference type="InterPro" id="IPR013785">
    <property type="entry name" value="Aldolase_TIM"/>
</dbReference>
<evidence type="ECO:0000259" key="5">
    <source>
        <dbReference type="PROSITE" id="PS51918"/>
    </source>
</evidence>
<keyword evidence="1" id="KW-0949">S-adenosyl-L-methionine</keyword>
<sequence>MHIHYFGEGALLFDNNKKIYVGKNELNAINNKIKKYKSLNRENIKSNDKLILNTESIEESGRQGFYYPELINLFITNKCPQNCIHCFNDSDMNANEMEFKDIIRIINMINKKTPQITLTGGEPLVHKDFLNIVDSINGFDYKSIVTSLNISNIDIVKSLENFNEIQISIYGHDRFSHDNFTKNVGAFDRVWKNIKKLSSTNTNITISSMNNEPNKLEDIVKLAIDSGVKKIQFGELVNMGRAKINENKLCFKKIEPRIIFNLKSKYRNYIDIIYDEGCLTNSISVSCGAGISKLDIDSNGFIYPCILSNQKSSLNILDYDNFFENNIFNYLDGVYFENIFCKGLENNPYAILN</sequence>
<dbReference type="InterPro" id="IPR050377">
    <property type="entry name" value="Radical_SAM_PqqE_MftC-like"/>
</dbReference>
<dbReference type="SFLD" id="SFLDG01067">
    <property type="entry name" value="SPASM/twitch_domain_containing"/>
    <property type="match status" value="1"/>
</dbReference>
<evidence type="ECO:0000256" key="4">
    <source>
        <dbReference type="ARBA" id="ARBA00023014"/>
    </source>
</evidence>
<protein>
    <submittedName>
        <fullName evidence="6">Radical SAM protein</fullName>
    </submittedName>
</protein>
<dbReference type="Pfam" id="PF04055">
    <property type="entry name" value="Radical_SAM"/>
    <property type="match status" value="1"/>
</dbReference>
<keyword evidence="2" id="KW-0479">Metal-binding</keyword>
<name>A0ABW9MDL4_9FIRM</name>
<keyword evidence="4" id="KW-0411">Iron-sulfur</keyword>
<evidence type="ECO:0000313" key="6">
    <source>
        <dbReference type="EMBL" id="MFO3666180.1"/>
    </source>
</evidence>
<dbReference type="Proteomes" id="UP001637994">
    <property type="component" value="Unassembled WGS sequence"/>
</dbReference>
<evidence type="ECO:0000256" key="3">
    <source>
        <dbReference type="ARBA" id="ARBA00023004"/>
    </source>
</evidence>
<feature type="domain" description="Radical SAM core" evidence="5">
    <location>
        <begin position="65"/>
        <end position="271"/>
    </location>
</feature>
<evidence type="ECO:0000256" key="2">
    <source>
        <dbReference type="ARBA" id="ARBA00022723"/>
    </source>
</evidence>
<dbReference type="RefSeq" id="WP_265212205.1">
    <property type="nucleotide sequence ID" value="NZ_JBGMEF010000001.1"/>
</dbReference>
<gene>
    <name evidence="6" type="ORF">ACCQ42_00065</name>
</gene>
<accession>A0ABW9MDL4</accession>
<dbReference type="InterPro" id="IPR007197">
    <property type="entry name" value="rSAM"/>
</dbReference>
<organism evidence="6 7">
    <name type="scientific">Anaerococcus kampingae</name>
    <dbReference type="NCBI Taxonomy" id="3115614"/>
    <lineage>
        <taxon>Bacteria</taxon>
        <taxon>Bacillati</taxon>
        <taxon>Bacillota</taxon>
        <taxon>Tissierellia</taxon>
        <taxon>Tissierellales</taxon>
        <taxon>Peptoniphilaceae</taxon>
        <taxon>Anaerococcus</taxon>
    </lineage>
</organism>
<dbReference type="SFLD" id="SFLDS00029">
    <property type="entry name" value="Radical_SAM"/>
    <property type="match status" value="1"/>
</dbReference>
<dbReference type="PANTHER" id="PTHR11228:SF7">
    <property type="entry name" value="PQQA PEPTIDE CYCLASE"/>
    <property type="match status" value="1"/>
</dbReference>
<dbReference type="InterPro" id="IPR058240">
    <property type="entry name" value="rSAM_sf"/>
</dbReference>
<evidence type="ECO:0000256" key="1">
    <source>
        <dbReference type="ARBA" id="ARBA00022691"/>
    </source>
</evidence>
<dbReference type="SUPFAM" id="SSF102114">
    <property type="entry name" value="Radical SAM enzymes"/>
    <property type="match status" value="1"/>
</dbReference>
<reference evidence="6 7" key="1">
    <citation type="journal article" date="2025" name="Anaerobe">
        <title>Description of Anaerococcus kampingiae sp. nov., Anaerococcus groningensis sp. nov., Anaerococcus martiniensis sp. nov., and Anaerococcus cruorum sp. nov., isolated from human clinical specimens.</title>
        <authorList>
            <person name="Boiten K.E."/>
            <person name="Meijer J."/>
            <person name="van Wezel E.M."/>
            <person name="Veloo A.C.M."/>
        </authorList>
    </citation>
    <scope>NUCLEOTIDE SEQUENCE [LARGE SCALE GENOMIC DNA]</scope>
    <source>
        <strain evidence="6 7">ENR0874</strain>
    </source>
</reference>
<dbReference type="Gene3D" id="3.20.20.70">
    <property type="entry name" value="Aldolase class I"/>
    <property type="match status" value="1"/>
</dbReference>
<evidence type="ECO:0000313" key="7">
    <source>
        <dbReference type="Proteomes" id="UP001637994"/>
    </source>
</evidence>
<dbReference type="PANTHER" id="PTHR11228">
    <property type="entry name" value="RADICAL SAM DOMAIN PROTEIN"/>
    <property type="match status" value="1"/>
</dbReference>
<dbReference type="EMBL" id="JBGMEF010000001">
    <property type="protein sequence ID" value="MFO3666180.1"/>
    <property type="molecule type" value="Genomic_DNA"/>
</dbReference>